<name>A0ABZ0P7M5_CERBT</name>
<dbReference type="Proteomes" id="UP001302367">
    <property type="component" value="Chromosome 9"/>
</dbReference>
<gene>
    <name evidence="1" type="ORF">RHO25_012373</name>
</gene>
<accession>A0ABZ0P7M5</accession>
<evidence type="ECO:0000313" key="1">
    <source>
        <dbReference type="EMBL" id="WPB07711.1"/>
    </source>
</evidence>
<dbReference type="GeneID" id="90644842"/>
<protein>
    <submittedName>
        <fullName evidence="1">Uncharacterized protein</fullName>
    </submittedName>
</protein>
<reference evidence="1 2" key="1">
    <citation type="submission" date="2023-09" db="EMBL/GenBank/DDBJ databases">
        <title>Complete-Gapless Cercospora beticola genome.</title>
        <authorList>
            <person name="Wyatt N.A."/>
            <person name="Spanner R.E."/>
            <person name="Bolton M.D."/>
        </authorList>
    </citation>
    <scope>NUCLEOTIDE SEQUENCE [LARGE SCALE GENOMIC DNA]</scope>
    <source>
        <strain evidence="1">Cb09-40</strain>
    </source>
</reference>
<dbReference type="PROSITE" id="PS51257">
    <property type="entry name" value="PROKAR_LIPOPROTEIN"/>
    <property type="match status" value="1"/>
</dbReference>
<sequence length="85" mass="8904">MGRKQPYSFINPNGTIGCSILNSESALREECVLGIQVIKSGSSAPKAPGCTILRIDESLMEECIDGLQVIRGKGSAPKAPGCVVL</sequence>
<organism evidence="1 2">
    <name type="scientific">Cercospora beticola</name>
    <name type="common">Sugarbeet leaf spot fungus</name>
    <dbReference type="NCBI Taxonomy" id="122368"/>
    <lineage>
        <taxon>Eukaryota</taxon>
        <taxon>Fungi</taxon>
        <taxon>Dikarya</taxon>
        <taxon>Ascomycota</taxon>
        <taxon>Pezizomycotina</taxon>
        <taxon>Dothideomycetes</taxon>
        <taxon>Dothideomycetidae</taxon>
        <taxon>Mycosphaerellales</taxon>
        <taxon>Mycosphaerellaceae</taxon>
        <taxon>Cercospora</taxon>
    </lineage>
</organism>
<dbReference type="RefSeq" id="XP_065459609.1">
    <property type="nucleotide sequence ID" value="XM_065603537.1"/>
</dbReference>
<evidence type="ECO:0000313" key="2">
    <source>
        <dbReference type="Proteomes" id="UP001302367"/>
    </source>
</evidence>
<proteinExistence type="predicted"/>
<keyword evidence="2" id="KW-1185">Reference proteome</keyword>
<dbReference type="EMBL" id="CP134192">
    <property type="protein sequence ID" value="WPB07711.1"/>
    <property type="molecule type" value="Genomic_DNA"/>
</dbReference>